<keyword evidence="6 8" id="KW-0472">Membrane</keyword>
<dbReference type="GeneID" id="14890161"/>
<accession>A0A0A1U8S8</accession>
<protein>
    <submittedName>
        <fullName evidence="9">Aspartate-proton symporter, putative</fullName>
    </submittedName>
</protein>
<keyword evidence="2" id="KW-0813">Transport</keyword>
<evidence type="ECO:0000256" key="1">
    <source>
        <dbReference type="ARBA" id="ARBA00004651"/>
    </source>
</evidence>
<dbReference type="PANTHER" id="PTHR45826">
    <property type="entry name" value="POLYAMINE TRANSPORTER PUT1"/>
    <property type="match status" value="1"/>
</dbReference>
<dbReference type="OMA" id="TGAPVHH"/>
<dbReference type="Proteomes" id="UP000014680">
    <property type="component" value="Unassembled WGS sequence"/>
</dbReference>
<dbReference type="Gene3D" id="1.20.1740.10">
    <property type="entry name" value="Amino acid/polyamine transporter I"/>
    <property type="match status" value="1"/>
</dbReference>
<evidence type="ECO:0000256" key="8">
    <source>
        <dbReference type="SAM" id="Phobius"/>
    </source>
</evidence>
<gene>
    <name evidence="9" type="ORF">EIN_153420</name>
</gene>
<feature type="transmembrane region" description="Helical" evidence="8">
    <location>
        <begin position="21"/>
        <end position="40"/>
    </location>
</feature>
<dbReference type="KEGG" id="eiv:EIN_153420"/>
<feature type="transmembrane region" description="Helical" evidence="8">
    <location>
        <begin position="202"/>
        <end position="224"/>
    </location>
</feature>
<dbReference type="OrthoDB" id="5982228at2759"/>
<evidence type="ECO:0000256" key="5">
    <source>
        <dbReference type="ARBA" id="ARBA00022989"/>
    </source>
</evidence>
<feature type="transmembrane region" description="Helical" evidence="8">
    <location>
        <begin position="236"/>
        <end position="258"/>
    </location>
</feature>
<dbReference type="InterPro" id="IPR044566">
    <property type="entry name" value="RMV1-like"/>
</dbReference>
<comment type="similarity">
    <text evidence="7">Belongs to the amino acid-polyamine-organocation (APC) superfamily. Polyamine:cation symporter (PHS) (TC 2.A.3.12) family.</text>
</comment>
<dbReference type="InterPro" id="IPR002293">
    <property type="entry name" value="AA/rel_permease1"/>
</dbReference>
<keyword evidence="4 8" id="KW-0812">Transmembrane</keyword>
<dbReference type="Pfam" id="PF13520">
    <property type="entry name" value="AA_permease_2"/>
    <property type="match status" value="1"/>
</dbReference>
<evidence type="ECO:0000313" key="10">
    <source>
        <dbReference type="Proteomes" id="UP000014680"/>
    </source>
</evidence>
<feature type="transmembrane region" description="Helical" evidence="8">
    <location>
        <begin position="402"/>
        <end position="427"/>
    </location>
</feature>
<evidence type="ECO:0000256" key="7">
    <source>
        <dbReference type="ARBA" id="ARBA00024041"/>
    </source>
</evidence>
<dbReference type="GO" id="GO:0015203">
    <property type="term" value="F:polyamine transmembrane transporter activity"/>
    <property type="evidence" value="ECO:0007669"/>
    <property type="project" value="UniProtKB-ARBA"/>
</dbReference>
<feature type="transmembrane region" description="Helical" evidence="8">
    <location>
        <begin position="373"/>
        <end position="390"/>
    </location>
</feature>
<dbReference type="GO" id="GO:0005886">
    <property type="term" value="C:plasma membrane"/>
    <property type="evidence" value="ECO:0007669"/>
    <property type="project" value="UniProtKB-SubCell"/>
</dbReference>
<feature type="transmembrane region" description="Helical" evidence="8">
    <location>
        <begin position="433"/>
        <end position="453"/>
    </location>
</feature>
<feature type="transmembrane region" description="Helical" evidence="8">
    <location>
        <begin position="162"/>
        <end position="182"/>
    </location>
</feature>
<evidence type="ECO:0000313" key="9">
    <source>
        <dbReference type="EMBL" id="ELP91325.1"/>
    </source>
</evidence>
<evidence type="ECO:0000256" key="4">
    <source>
        <dbReference type="ARBA" id="ARBA00022692"/>
    </source>
</evidence>
<evidence type="ECO:0000256" key="6">
    <source>
        <dbReference type="ARBA" id="ARBA00023136"/>
    </source>
</evidence>
<feature type="transmembrane region" description="Helical" evidence="8">
    <location>
        <begin position="286"/>
        <end position="305"/>
    </location>
</feature>
<proteinExistence type="inferred from homology"/>
<keyword evidence="3" id="KW-1003">Cell membrane</keyword>
<dbReference type="RefSeq" id="XP_004258096.1">
    <property type="nucleotide sequence ID" value="XM_004258048.1"/>
</dbReference>
<sequence length="471" mass="51037">MERNVEASIEKTNGTNEKKIGTLRLFGIMFACIVGGAYGAEPLISAAGPLVGLGVIILGSLVIMLPLCLVTAELSTTLPCEGACVTWSVDSFRPLEGFFTPFIILISISDSFIDNAVYPALFVGYLEGLVGMDAIWSYVIKIVVVFVSTVVNIIGVKTLGTVSLVISIFTTLPFCVFCVASFPSFSVDSVSRLLESLPANKVNYSVLFSVLFWLINGVDAAGNISSAAKPHSFPRALTLLSISASLSYVIPLACGVLVDPNWAQWEDGSFVTISRLFEWEWARKSIPIMMGVGGVMSSFGTLVTLHGTTSRLLFGASQIESKNKVVQKVCAILGHENKRFKTPDLAIIGMALVFGSFSLVMDFEELVGVSSTLYSIQALVVIAEFVLLRVRYPHITRPYKMFSLPVALFCLTPLTMFCCCCLVFGMMTDLTSLIVSGVLLNAILLLSLSYFLFSKSRFVSHVVISQEITTL</sequence>
<feature type="transmembrane region" description="Helical" evidence="8">
    <location>
        <begin position="345"/>
        <end position="361"/>
    </location>
</feature>
<feature type="transmembrane region" description="Helical" evidence="8">
    <location>
        <begin position="135"/>
        <end position="155"/>
    </location>
</feature>
<dbReference type="AlphaFoldDB" id="A0A0A1U8S8"/>
<evidence type="ECO:0000256" key="2">
    <source>
        <dbReference type="ARBA" id="ARBA00022448"/>
    </source>
</evidence>
<feature type="transmembrane region" description="Helical" evidence="8">
    <location>
        <begin position="46"/>
        <end position="69"/>
    </location>
</feature>
<keyword evidence="10" id="KW-1185">Reference proteome</keyword>
<evidence type="ECO:0000256" key="3">
    <source>
        <dbReference type="ARBA" id="ARBA00022475"/>
    </source>
</evidence>
<reference evidence="9 10" key="1">
    <citation type="submission" date="2012-10" db="EMBL/GenBank/DDBJ databases">
        <authorList>
            <person name="Zafar N."/>
            <person name="Inman J."/>
            <person name="Hall N."/>
            <person name="Lorenzi H."/>
            <person name="Caler E."/>
        </authorList>
    </citation>
    <scope>NUCLEOTIDE SEQUENCE [LARGE SCALE GENOMIC DNA]</scope>
    <source>
        <strain evidence="9 10">IP1</strain>
    </source>
</reference>
<keyword evidence="5 8" id="KW-1133">Transmembrane helix</keyword>
<dbReference type="EMBL" id="KB206474">
    <property type="protein sequence ID" value="ELP91325.1"/>
    <property type="molecule type" value="Genomic_DNA"/>
</dbReference>
<comment type="subcellular location">
    <subcellularLocation>
        <location evidence="1">Cell membrane</location>
        <topology evidence="1">Multi-pass membrane protein</topology>
    </subcellularLocation>
</comment>
<dbReference type="PANTHER" id="PTHR45826:SF2">
    <property type="entry name" value="AMINO ACID TRANSPORTER"/>
    <property type="match status" value="1"/>
</dbReference>
<feature type="transmembrane region" description="Helical" evidence="8">
    <location>
        <begin position="102"/>
        <end position="123"/>
    </location>
</feature>
<name>A0A0A1U8S8_ENTIV</name>
<dbReference type="PIRSF" id="PIRSF006060">
    <property type="entry name" value="AA_transporter"/>
    <property type="match status" value="1"/>
</dbReference>
<dbReference type="VEuPathDB" id="AmoebaDB:EIN_153420"/>
<organism evidence="9 10">
    <name type="scientific">Entamoeba invadens IP1</name>
    <dbReference type="NCBI Taxonomy" id="370355"/>
    <lineage>
        <taxon>Eukaryota</taxon>
        <taxon>Amoebozoa</taxon>
        <taxon>Evosea</taxon>
        <taxon>Archamoebae</taxon>
        <taxon>Mastigamoebida</taxon>
        <taxon>Entamoebidae</taxon>
        <taxon>Entamoeba</taxon>
    </lineage>
</organism>